<dbReference type="Gene3D" id="2.130.10.10">
    <property type="entry name" value="YVTN repeat-like/Quinoprotein amine dehydrogenase"/>
    <property type="match status" value="2"/>
</dbReference>
<evidence type="ECO:0000259" key="3">
    <source>
        <dbReference type="Pfam" id="PF21783"/>
    </source>
</evidence>
<accession>A0A2A5AE99</accession>
<evidence type="ECO:0000313" key="4">
    <source>
        <dbReference type="EMBL" id="PCJ17411.1"/>
    </source>
</evidence>
<evidence type="ECO:0000313" key="5">
    <source>
        <dbReference type="Proteomes" id="UP000218327"/>
    </source>
</evidence>
<evidence type="ECO:0000256" key="2">
    <source>
        <dbReference type="SAM" id="SignalP"/>
    </source>
</evidence>
<name>A0A2A5AE99_9GAMM</name>
<evidence type="ECO:0000256" key="1">
    <source>
        <dbReference type="ARBA" id="ARBA00022729"/>
    </source>
</evidence>
<feature type="domain" description="YNCE-like beta-propeller" evidence="3">
    <location>
        <begin position="156"/>
        <end position="314"/>
    </location>
</feature>
<keyword evidence="1 2" id="KW-0732">Signal</keyword>
<reference evidence="5" key="1">
    <citation type="submission" date="2017-08" db="EMBL/GenBank/DDBJ databases">
        <title>A dynamic microbial community with high functional redundancy inhabits the cold, oxic subseafloor aquifer.</title>
        <authorList>
            <person name="Tully B.J."/>
            <person name="Wheat C.G."/>
            <person name="Glazer B.T."/>
            <person name="Huber J.A."/>
        </authorList>
    </citation>
    <scope>NUCLEOTIDE SEQUENCE [LARGE SCALE GENOMIC DNA]</scope>
</reference>
<feature type="chain" id="PRO_5012743284" description="YNCE-like beta-propeller domain-containing protein" evidence="2">
    <location>
        <begin position="26"/>
        <end position="468"/>
    </location>
</feature>
<sequence>MKPQKLIGTLACALLIGMPVIPVFAQTDSVDLDFNYFKNEVQPIFLAKREGNVRCIQCHTRSSNFRLQALEDHQLFWSDEQSKMNFESASQFVLAGEEPLKSRFLTHPLAVSAGGDAFHGGGKHFQSRFDAEWRIMADWVAGAKNRREPREVAVRIIQTNAASDNATVIDPATNLVVGTITDIEIPHGIVGAPDGSQVYITNESLHSLDIVDARTMRVKRRIPLSGRPNNLGVTSDGSKVYVAIMEMPGSVDVIDIASMTNIKTIPVNGAIHNVYVTPDSKYAVGGSIQTRTINVIDTSTDELVWELEMSQGIRPMTFSTNEDGSTKNIFVQLSGFHGFVVVDFDKREEIARIEHPPVPGEEAHFDGLQGAPAHGLAVSPDGKTLWSTSKVYSHVYIHSLPDMKEIGRVFVGQHPEWITFTPDGKTAYIGAAGDHVTYAVDAERMETIAKIPVGQVPKRIAMVLMAVD</sequence>
<feature type="signal peptide" evidence="2">
    <location>
        <begin position="1"/>
        <end position="25"/>
    </location>
</feature>
<dbReference type="Pfam" id="PF21783">
    <property type="entry name" value="YNCE"/>
    <property type="match status" value="1"/>
</dbReference>
<proteinExistence type="predicted"/>
<dbReference type="AlphaFoldDB" id="A0A2A5AE99"/>
<dbReference type="SUPFAM" id="SSF50974">
    <property type="entry name" value="Nitrous oxide reductase, N-terminal domain"/>
    <property type="match status" value="1"/>
</dbReference>
<dbReference type="EMBL" id="NVVJ01000107">
    <property type="protein sequence ID" value="PCJ17411.1"/>
    <property type="molecule type" value="Genomic_DNA"/>
</dbReference>
<dbReference type="PANTHER" id="PTHR47197:SF3">
    <property type="entry name" value="DIHYDRO-HEME D1 DEHYDROGENASE"/>
    <property type="match status" value="1"/>
</dbReference>
<dbReference type="InterPro" id="IPR048433">
    <property type="entry name" value="YNCE-like_beta-prop"/>
</dbReference>
<organism evidence="4 5">
    <name type="scientific">SAR86 cluster bacterium</name>
    <dbReference type="NCBI Taxonomy" id="2030880"/>
    <lineage>
        <taxon>Bacteria</taxon>
        <taxon>Pseudomonadati</taxon>
        <taxon>Pseudomonadota</taxon>
        <taxon>Gammaproteobacteria</taxon>
        <taxon>SAR86 cluster</taxon>
    </lineage>
</organism>
<protein>
    <recommendedName>
        <fullName evidence="3">YNCE-like beta-propeller domain-containing protein</fullName>
    </recommendedName>
</protein>
<dbReference type="InterPro" id="IPR051200">
    <property type="entry name" value="Host-pathogen_enzymatic-act"/>
</dbReference>
<gene>
    <name evidence="4" type="ORF">COA96_17775</name>
</gene>
<dbReference type="PANTHER" id="PTHR47197">
    <property type="entry name" value="PROTEIN NIRF"/>
    <property type="match status" value="1"/>
</dbReference>
<dbReference type="InterPro" id="IPR015943">
    <property type="entry name" value="WD40/YVTN_repeat-like_dom_sf"/>
</dbReference>
<dbReference type="Proteomes" id="UP000218327">
    <property type="component" value="Unassembled WGS sequence"/>
</dbReference>
<comment type="caution">
    <text evidence="4">The sequence shown here is derived from an EMBL/GenBank/DDBJ whole genome shotgun (WGS) entry which is preliminary data.</text>
</comment>
<dbReference type="InterPro" id="IPR011045">
    <property type="entry name" value="N2O_reductase_N"/>
</dbReference>